<feature type="region of interest" description="Disordered" evidence="1">
    <location>
        <begin position="322"/>
        <end position="349"/>
    </location>
</feature>
<protein>
    <submittedName>
        <fullName evidence="2">Uncharacterized protein</fullName>
    </submittedName>
</protein>
<feature type="compositionally biased region" description="Polar residues" evidence="1">
    <location>
        <begin position="72"/>
        <end position="91"/>
    </location>
</feature>
<organism evidence="2 3">
    <name type="scientific">Phialophora macrospora</name>
    <dbReference type="NCBI Taxonomy" id="1851006"/>
    <lineage>
        <taxon>Eukaryota</taxon>
        <taxon>Fungi</taxon>
        <taxon>Dikarya</taxon>
        <taxon>Ascomycota</taxon>
        <taxon>Pezizomycotina</taxon>
        <taxon>Eurotiomycetes</taxon>
        <taxon>Chaetothyriomycetidae</taxon>
        <taxon>Chaetothyriales</taxon>
        <taxon>Herpotrichiellaceae</taxon>
        <taxon>Phialophora</taxon>
    </lineage>
</organism>
<gene>
    <name evidence="2" type="ORF">PV04_02252</name>
</gene>
<dbReference type="Proteomes" id="UP000054266">
    <property type="component" value="Unassembled WGS sequence"/>
</dbReference>
<evidence type="ECO:0000256" key="1">
    <source>
        <dbReference type="SAM" id="MobiDB-lite"/>
    </source>
</evidence>
<reference evidence="2 3" key="1">
    <citation type="submission" date="2015-01" db="EMBL/GenBank/DDBJ databases">
        <title>The Genome Sequence of Capronia semiimmersa CBS27337.</title>
        <authorList>
            <consortium name="The Broad Institute Genomics Platform"/>
            <person name="Cuomo C."/>
            <person name="de Hoog S."/>
            <person name="Gorbushina A."/>
            <person name="Stielow B."/>
            <person name="Teixiera M."/>
            <person name="Abouelleil A."/>
            <person name="Chapman S.B."/>
            <person name="Priest M."/>
            <person name="Young S.K."/>
            <person name="Wortman J."/>
            <person name="Nusbaum C."/>
            <person name="Birren B."/>
        </authorList>
    </citation>
    <scope>NUCLEOTIDE SEQUENCE [LARGE SCALE GENOMIC DNA]</scope>
    <source>
        <strain evidence="2 3">CBS 27337</strain>
    </source>
</reference>
<accession>A0A0D2FTU0</accession>
<feature type="region of interest" description="Disordered" evidence="1">
    <location>
        <begin position="23"/>
        <end position="98"/>
    </location>
</feature>
<feature type="region of interest" description="Disordered" evidence="1">
    <location>
        <begin position="198"/>
        <end position="233"/>
    </location>
</feature>
<sequence>MVSRSRYDDPEFISKFLDVMNARPLSPVNRSRPQAPVTSSNMDPESPEFSPGCLRIDNKSGFPEPDIATPQCEVQQSEPEGGTPSWQTPRSSPFPRLSDLQETSNADLVQDENGFVVEIPVPAPAAEEQVLMSQQPNIRTSYRGKYLTPTQHRLLMGKKPGVERLTESKLSEMQQQTHGYMDNVIEGFRKLRQPMVSTNQANGQGPASPAIKHSSGSETGSISFPEMDETPIHPEAHQTHHTNLSEISVKHEDWQEEKANTVPFNIPVVDSGGYGVVQQKGQPLEVLLTSNETPIISTSDDIKLFDHGSQALSTPAKMSIVKHETAPPSPTAAAGEQVSTREQGSLDGGVQVENNPKASDDAFNYSQSPTIVVAANTETDDNVTGRDNVEAREKLARFKSWGTPTARDKPKSRQRTIILSGLPRSADLTLVQSLIHGGAIDCMRLVSSSPESPSVSAHVTFISPDACDQYYDKYPNGFDVRHQGKKWPVLVSKRDGVDVVSGMLQGYLECGATRVVKVNNADDDWGIVALNKLAEGKAGTRQVEAVHDTYHNRTRTIIFRFANISHAVKFKGILIRSDDWEGCHVEFAEDPCASATGVHNK</sequence>
<dbReference type="HOGENOM" id="CLU_033731_0_0_1"/>
<dbReference type="EMBL" id="KN846957">
    <property type="protein sequence ID" value="KIW69940.1"/>
    <property type="molecule type" value="Genomic_DNA"/>
</dbReference>
<dbReference type="AlphaFoldDB" id="A0A0D2FTU0"/>
<evidence type="ECO:0000313" key="2">
    <source>
        <dbReference type="EMBL" id="KIW69940.1"/>
    </source>
</evidence>
<keyword evidence="3" id="KW-1185">Reference proteome</keyword>
<evidence type="ECO:0000313" key="3">
    <source>
        <dbReference type="Proteomes" id="UP000054266"/>
    </source>
</evidence>
<name>A0A0D2FTU0_9EURO</name>
<feature type="compositionally biased region" description="Polar residues" evidence="1">
    <location>
        <begin position="28"/>
        <end position="43"/>
    </location>
</feature>
<dbReference type="STRING" id="5601.A0A0D2FTU0"/>
<proteinExistence type="predicted"/>